<dbReference type="Pfam" id="PF08241">
    <property type="entry name" value="Methyltransf_11"/>
    <property type="match status" value="1"/>
</dbReference>
<proteinExistence type="predicted"/>
<gene>
    <name evidence="4" type="ORF">COT67_00120</name>
</gene>
<dbReference type="Proteomes" id="UP000230353">
    <property type="component" value="Unassembled WGS sequence"/>
</dbReference>
<keyword evidence="2" id="KW-0808">Transferase</keyword>
<dbReference type="AlphaFoldDB" id="A0A2H0WM43"/>
<dbReference type="GO" id="GO:0008757">
    <property type="term" value="F:S-adenosylmethionine-dependent methyltransferase activity"/>
    <property type="evidence" value="ECO:0007669"/>
    <property type="project" value="InterPro"/>
</dbReference>
<dbReference type="GO" id="GO:0008175">
    <property type="term" value="F:tRNA methyltransferase activity"/>
    <property type="evidence" value="ECO:0007669"/>
    <property type="project" value="UniProtKB-ARBA"/>
</dbReference>
<protein>
    <recommendedName>
        <fullName evidence="3">Methyltransferase type 11 domain-containing protein</fullName>
    </recommendedName>
</protein>
<feature type="domain" description="Methyltransferase type 11" evidence="3">
    <location>
        <begin position="49"/>
        <end position="143"/>
    </location>
</feature>
<name>A0A2H0WM43_9BACT</name>
<reference evidence="5" key="1">
    <citation type="submission" date="2017-09" db="EMBL/GenBank/DDBJ databases">
        <title>Depth-based differentiation of microbial function through sediment-hosted aquifers and enrichment of novel symbionts in the deep terrestrial subsurface.</title>
        <authorList>
            <person name="Probst A.J."/>
            <person name="Ladd B."/>
            <person name="Jarett J.K."/>
            <person name="Geller-Mcgrath D.E."/>
            <person name="Sieber C.M.K."/>
            <person name="Emerson J.B."/>
            <person name="Anantharaman K."/>
            <person name="Thomas B.C."/>
            <person name="Malmstrom R."/>
            <person name="Stieglmeier M."/>
            <person name="Klingl A."/>
            <person name="Woyke T."/>
            <person name="Ryan C.M."/>
            <person name="Banfield J.F."/>
        </authorList>
    </citation>
    <scope>NUCLEOTIDE SEQUENCE [LARGE SCALE GENOMIC DNA]</scope>
</reference>
<sequence>MDKDYAKYLTDKTRENYNLTAEAYTRTRSFIPEDIKLLAEYAKEGDKVLDSGCASGRLYGILRGRKADYFGIDISERLIEIAQKSYPEGKFQTADAFNLPFPDNFFDKVFSVSVLHNIPSEDFRFRYLKETKRVLKPGGLLILRVWDFWRRKAFFKSLFKFTFLKLIGKSKLDYKDVFVPWKNSVGEVFLQRYFHCFTKKELEKLTGKTGFIIKKSWRAGTDPRTNIYLIAEKRPVPIA</sequence>
<dbReference type="PANTHER" id="PTHR13069">
    <property type="entry name" value="ALKYLATED DNA REPAIR PROTEIN ALKB HOMOLOG 8"/>
    <property type="match status" value="1"/>
</dbReference>
<dbReference type="PANTHER" id="PTHR13069:SF21">
    <property type="entry name" value="ALKYLATED DNA REPAIR PROTEIN ALKB HOMOLOG 8"/>
    <property type="match status" value="1"/>
</dbReference>
<dbReference type="InterPro" id="IPR051422">
    <property type="entry name" value="AlkB_tRNA_MeTrf/Diox"/>
</dbReference>
<dbReference type="Gene3D" id="3.40.50.150">
    <property type="entry name" value="Vaccinia Virus protein VP39"/>
    <property type="match status" value="1"/>
</dbReference>
<dbReference type="GO" id="GO:0006400">
    <property type="term" value="P:tRNA modification"/>
    <property type="evidence" value="ECO:0007669"/>
    <property type="project" value="UniProtKB-ARBA"/>
</dbReference>
<dbReference type="EMBL" id="PEZL01000003">
    <property type="protein sequence ID" value="PIS13731.1"/>
    <property type="molecule type" value="Genomic_DNA"/>
</dbReference>
<dbReference type="CDD" id="cd02440">
    <property type="entry name" value="AdoMet_MTases"/>
    <property type="match status" value="1"/>
</dbReference>
<dbReference type="GO" id="GO:0032259">
    <property type="term" value="P:methylation"/>
    <property type="evidence" value="ECO:0007669"/>
    <property type="project" value="UniProtKB-KW"/>
</dbReference>
<dbReference type="InterPro" id="IPR029063">
    <property type="entry name" value="SAM-dependent_MTases_sf"/>
</dbReference>
<organism evidence="4 5">
    <name type="scientific">Candidatus Tagabacteria bacterium CG09_land_8_20_14_0_10_41_14</name>
    <dbReference type="NCBI Taxonomy" id="1975021"/>
    <lineage>
        <taxon>Bacteria</taxon>
        <taxon>Candidatus Tagaibacteriota</taxon>
    </lineage>
</organism>
<evidence type="ECO:0000259" key="3">
    <source>
        <dbReference type="Pfam" id="PF08241"/>
    </source>
</evidence>
<dbReference type="SUPFAM" id="SSF53335">
    <property type="entry name" value="S-adenosyl-L-methionine-dependent methyltransferases"/>
    <property type="match status" value="1"/>
</dbReference>
<evidence type="ECO:0000313" key="4">
    <source>
        <dbReference type="EMBL" id="PIS13731.1"/>
    </source>
</evidence>
<dbReference type="InterPro" id="IPR013216">
    <property type="entry name" value="Methyltransf_11"/>
</dbReference>
<comment type="caution">
    <text evidence="4">The sequence shown here is derived from an EMBL/GenBank/DDBJ whole genome shotgun (WGS) entry which is preliminary data.</text>
</comment>
<evidence type="ECO:0000256" key="1">
    <source>
        <dbReference type="ARBA" id="ARBA00022603"/>
    </source>
</evidence>
<evidence type="ECO:0000256" key="2">
    <source>
        <dbReference type="ARBA" id="ARBA00022679"/>
    </source>
</evidence>
<keyword evidence="1" id="KW-0489">Methyltransferase</keyword>
<accession>A0A2H0WM43</accession>
<evidence type="ECO:0000313" key="5">
    <source>
        <dbReference type="Proteomes" id="UP000230353"/>
    </source>
</evidence>